<dbReference type="InterPro" id="IPR022961">
    <property type="entry name" value="Gly_tRNA_ligase_bac"/>
</dbReference>
<dbReference type="SUPFAM" id="SSF55681">
    <property type="entry name" value="Class II aaRS and biotin synthetases"/>
    <property type="match status" value="1"/>
</dbReference>
<keyword evidence="5 8" id="KW-0067">ATP-binding</keyword>
<dbReference type="NCBIfam" id="NF003211">
    <property type="entry name" value="PRK04173.1"/>
    <property type="match status" value="1"/>
</dbReference>
<dbReference type="Pfam" id="PF03129">
    <property type="entry name" value="HGTP_anticodon"/>
    <property type="match status" value="1"/>
</dbReference>
<dbReference type="PRINTS" id="PR01043">
    <property type="entry name" value="TRNASYNTHGLY"/>
</dbReference>
<feature type="binding site" evidence="8">
    <location>
        <position position="103"/>
    </location>
    <ligand>
        <name>substrate</name>
    </ligand>
</feature>
<dbReference type="Gene3D" id="3.30.930.10">
    <property type="entry name" value="Bira Bifunctional Protein, Domain 2"/>
    <property type="match status" value="1"/>
</dbReference>
<dbReference type="HAMAP" id="MF_00253_B">
    <property type="entry name" value="Gly_tRNA_synth_B"/>
    <property type="match status" value="1"/>
</dbReference>
<dbReference type="GO" id="GO:0006426">
    <property type="term" value="P:glycyl-tRNA aminoacylation"/>
    <property type="evidence" value="ECO:0007669"/>
    <property type="project" value="UniProtKB-UniRule"/>
</dbReference>
<evidence type="ECO:0000256" key="1">
    <source>
        <dbReference type="ARBA" id="ARBA00008226"/>
    </source>
</evidence>
<evidence type="ECO:0000256" key="2">
    <source>
        <dbReference type="ARBA" id="ARBA00022490"/>
    </source>
</evidence>
<organism evidence="10 11">
    <name type="scientific">Candidatus Sungbacteria bacterium RIFCSPLOWO2_01_FULL_59_16</name>
    <dbReference type="NCBI Taxonomy" id="1802280"/>
    <lineage>
        <taxon>Bacteria</taxon>
        <taxon>Candidatus Sungiibacteriota</taxon>
    </lineage>
</organism>
<evidence type="ECO:0000313" key="10">
    <source>
        <dbReference type="EMBL" id="OHA09090.1"/>
    </source>
</evidence>
<name>A0A1G2LBX3_9BACT</name>
<keyword evidence="6 8" id="KW-0648">Protein biosynthesis</keyword>
<evidence type="ECO:0000256" key="3">
    <source>
        <dbReference type="ARBA" id="ARBA00022598"/>
    </source>
</evidence>
<dbReference type="CDD" id="cd00774">
    <property type="entry name" value="GlyRS-like_core"/>
    <property type="match status" value="1"/>
</dbReference>
<keyword evidence="3 8" id="KW-0436">Ligase</keyword>
<evidence type="ECO:0000256" key="5">
    <source>
        <dbReference type="ARBA" id="ARBA00022840"/>
    </source>
</evidence>
<feature type="binding site" evidence="8">
    <location>
        <position position="150"/>
    </location>
    <ligand>
        <name>substrate</name>
    </ligand>
</feature>
<evidence type="ECO:0000256" key="6">
    <source>
        <dbReference type="ARBA" id="ARBA00022917"/>
    </source>
</evidence>
<dbReference type="FunFam" id="3.40.50.800:FF:000002">
    <property type="entry name" value="Glycine--tRNA ligase"/>
    <property type="match status" value="1"/>
</dbReference>
<keyword evidence="2 8" id="KW-0963">Cytoplasm</keyword>
<evidence type="ECO:0000256" key="7">
    <source>
        <dbReference type="ARBA" id="ARBA00023146"/>
    </source>
</evidence>
<dbReference type="InterPro" id="IPR002315">
    <property type="entry name" value="tRNA-synt_gly"/>
</dbReference>
<feature type="binding site" evidence="8">
    <location>
        <begin position="266"/>
        <end position="267"/>
    </location>
    <ligand>
        <name>ATP</name>
        <dbReference type="ChEBI" id="CHEBI:30616"/>
    </ligand>
</feature>
<dbReference type="EMBL" id="MHQS01000006">
    <property type="protein sequence ID" value="OHA09090.1"/>
    <property type="molecule type" value="Genomic_DNA"/>
</dbReference>
<protein>
    <recommendedName>
        <fullName evidence="8">Glycine--tRNA ligase</fullName>
        <ecNumber evidence="8">6.1.1.14</ecNumber>
    </recommendedName>
    <alternativeName>
        <fullName evidence="8">Glycyl-tRNA synthetase</fullName>
        <shortName evidence="8">GlyRS</shortName>
    </alternativeName>
</protein>
<evidence type="ECO:0000259" key="9">
    <source>
        <dbReference type="PROSITE" id="PS50862"/>
    </source>
</evidence>
<dbReference type="GO" id="GO:0004081">
    <property type="term" value="F:bis(5'-nucleosyl)-tetraphosphatase (asymmetrical) activity"/>
    <property type="evidence" value="ECO:0007669"/>
    <property type="project" value="UniProtKB-ARBA"/>
</dbReference>
<evidence type="ECO:0000256" key="8">
    <source>
        <dbReference type="HAMAP-Rule" id="MF_00253"/>
    </source>
</evidence>
<sequence>MAAKSDNTLMEKVVALAKRRGFVFPGSEIYGGLAGTWDYGPLGVELKHAVKREWWQRFVAGRGDMFGVESAILMSRKVWEASGHAASFVDPMVDCRKCKARFRVDHLDLARDCPSCGAHDFTEARPFNMMFRTSVGPIEGTAAETFLRPETAQGMFVNFKNILDTMRPKLPFGIAQVGKAFRNEITPGNFIFRTREFEQMEIEYFVRPGEWERQFDLWLGEMRSWIASLGFDSSKVHEREVPEQDRAHYSKRTVDIDYDFPFGREELYGIAYRTDFDLKAHAAASGVELSYFDDETKERSVPHVIEPTFGVDRTVLALLVEHYAEDADRVVLRIPPRFAPVKVAVFPLLANKPQLVEKARAIYAELKKEFAAAWDDRGNIGKRYYSQDEIGTPWCVTVDFQTLEDGTVTVRDRDTMKQERAAAPELAAYFQGKLAQPT</sequence>
<dbReference type="GO" id="GO:0005524">
    <property type="term" value="F:ATP binding"/>
    <property type="evidence" value="ECO:0007669"/>
    <property type="project" value="UniProtKB-UniRule"/>
</dbReference>
<dbReference type="PANTHER" id="PTHR10745">
    <property type="entry name" value="GLYCYL-TRNA SYNTHETASE/DNA POLYMERASE SUBUNIT GAMMA-2"/>
    <property type="match status" value="1"/>
</dbReference>
<comment type="subunit">
    <text evidence="8">Homodimer.</text>
</comment>
<feature type="binding site" evidence="8">
    <location>
        <begin position="182"/>
        <end position="184"/>
    </location>
    <ligand>
        <name>ATP</name>
        <dbReference type="ChEBI" id="CHEBI:30616"/>
    </ligand>
</feature>
<dbReference type="InterPro" id="IPR036621">
    <property type="entry name" value="Anticodon-bd_dom_sf"/>
</dbReference>
<keyword evidence="4 8" id="KW-0547">Nucleotide-binding</keyword>
<proteinExistence type="inferred from homology"/>
<feature type="binding site" evidence="8">
    <location>
        <begin position="197"/>
        <end position="201"/>
    </location>
    <ligand>
        <name>substrate</name>
    </ligand>
</feature>
<dbReference type="Pfam" id="PF00587">
    <property type="entry name" value="tRNA-synt_2b"/>
    <property type="match status" value="1"/>
</dbReference>
<dbReference type="AlphaFoldDB" id="A0A1G2LBX3"/>
<dbReference type="GO" id="GO:1990742">
    <property type="term" value="C:microvesicle"/>
    <property type="evidence" value="ECO:0007669"/>
    <property type="project" value="UniProtKB-ARBA"/>
</dbReference>
<dbReference type="PANTHER" id="PTHR10745:SF8">
    <property type="entry name" value="DNA POLYMERASE SUBUNIT GAMMA-2, MITOCHONDRIAL"/>
    <property type="match status" value="1"/>
</dbReference>
<dbReference type="GO" id="GO:0015966">
    <property type="term" value="P:diadenosine tetraphosphate biosynthetic process"/>
    <property type="evidence" value="ECO:0007669"/>
    <property type="project" value="UniProtKB-ARBA"/>
</dbReference>
<dbReference type="GO" id="GO:0005737">
    <property type="term" value="C:cytoplasm"/>
    <property type="evidence" value="ECO:0007669"/>
    <property type="project" value="UniProtKB-SubCell"/>
</dbReference>
<dbReference type="PROSITE" id="PS50862">
    <property type="entry name" value="AA_TRNA_LIGASE_II"/>
    <property type="match status" value="1"/>
</dbReference>
<evidence type="ECO:0000313" key="11">
    <source>
        <dbReference type="Proteomes" id="UP000176705"/>
    </source>
</evidence>
<feature type="binding site" evidence="8">
    <location>
        <begin position="310"/>
        <end position="313"/>
    </location>
    <ligand>
        <name>ATP</name>
        <dbReference type="ChEBI" id="CHEBI:30616"/>
    </ligand>
</feature>
<comment type="catalytic activity">
    <reaction evidence="8">
        <text>tRNA(Gly) + glycine + ATP = glycyl-tRNA(Gly) + AMP + diphosphate</text>
        <dbReference type="Rhea" id="RHEA:16013"/>
        <dbReference type="Rhea" id="RHEA-COMP:9664"/>
        <dbReference type="Rhea" id="RHEA-COMP:9683"/>
        <dbReference type="ChEBI" id="CHEBI:30616"/>
        <dbReference type="ChEBI" id="CHEBI:33019"/>
        <dbReference type="ChEBI" id="CHEBI:57305"/>
        <dbReference type="ChEBI" id="CHEBI:78442"/>
        <dbReference type="ChEBI" id="CHEBI:78522"/>
        <dbReference type="ChEBI" id="CHEBI:456215"/>
        <dbReference type="EC" id="6.1.1.14"/>
    </reaction>
</comment>
<dbReference type="Gene3D" id="3.40.50.800">
    <property type="entry name" value="Anticodon-binding domain"/>
    <property type="match status" value="1"/>
</dbReference>
<dbReference type="InterPro" id="IPR002314">
    <property type="entry name" value="aa-tRNA-synt_IIb"/>
</dbReference>
<keyword evidence="7 8" id="KW-0030">Aminoacyl-tRNA synthetase</keyword>
<dbReference type="EC" id="6.1.1.14" evidence="8"/>
<dbReference type="CDD" id="cd00858">
    <property type="entry name" value="GlyRS_anticodon"/>
    <property type="match status" value="1"/>
</dbReference>
<accession>A0A1G2LBX3</accession>
<dbReference type="InterPro" id="IPR033731">
    <property type="entry name" value="GlyRS-like_core"/>
</dbReference>
<comment type="caution">
    <text evidence="10">The sequence shown here is derived from an EMBL/GenBank/DDBJ whole genome shotgun (WGS) entry which is preliminary data.</text>
</comment>
<evidence type="ECO:0000256" key="4">
    <source>
        <dbReference type="ARBA" id="ARBA00022741"/>
    </source>
</evidence>
<dbReference type="InterPro" id="IPR045864">
    <property type="entry name" value="aa-tRNA-synth_II/BPL/LPL"/>
</dbReference>
<feature type="binding site" evidence="8">
    <location>
        <begin position="192"/>
        <end position="197"/>
    </location>
    <ligand>
        <name>ATP</name>
        <dbReference type="ChEBI" id="CHEBI:30616"/>
    </ligand>
</feature>
<comment type="similarity">
    <text evidence="1 8">Belongs to the class-II aminoacyl-tRNA synthetase family.</text>
</comment>
<comment type="subcellular location">
    <subcellularLocation>
        <location evidence="8">Cytoplasm</location>
    </subcellularLocation>
</comment>
<dbReference type="InterPro" id="IPR006195">
    <property type="entry name" value="aa-tRNA-synth_II"/>
</dbReference>
<dbReference type="InterPro" id="IPR027031">
    <property type="entry name" value="Gly-tRNA_synthase/POLG2"/>
</dbReference>
<dbReference type="SUPFAM" id="SSF52954">
    <property type="entry name" value="Class II aaRS ABD-related"/>
    <property type="match status" value="1"/>
</dbReference>
<feature type="domain" description="Aminoacyl-transfer RNA synthetases class-II family profile" evidence="9">
    <location>
        <begin position="11"/>
        <end position="347"/>
    </location>
</feature>
<comment type="function">
    <text evidence="8">Catalyzes the attachment of glycine to tRNA(Gly).</text>
</comment>
<feature type="binding site" evidence="8">
    <location>
        <begin position="306"/>
        <end position="310"/>
    </location>
    <ligand>
        <name>substrate</name>
    </ligand>
</feature>
<dbReference type="InterPro" id="IPR004154">
    <property type="entry name" value="Anticodon-bd"/>
</dbReference>
<dbReference type="GO" id="GO:0070062">
    <property type="term" value="C:extracellular exosome"/>
    <property type="evidence" value="ECO:0007669"/>
    <property type="project" value="UniProtKB-ARBA"/>
</dbReference>
<dbReference type="NCBIfam" id="TIGR00389">
    <property type="entry name" value="glyS_dimeric"/>
    <property type="match status" value="1"/>
</dbReference>
<dbReference type="STRING" id="1802280.A3B37_00920"/>
<dbReference type="Proteomes" id="UP000176705">
    <property type="component" value="Unassembled WGS sequence"/>
</dbReference>
<gene>
    <name evidence="8" type="primary">glyQS</name>
    <name evidence="10" type="ORF">A3B37_00920</name>
</gene>
<reference evidence="10 11" key="1">
    <citation type="journal article" date="2016" name="Nat. Commun.">
        <title>Thousands of microbial genomes shed light on interconnected biogeochemical processes in an aquifer system.</title>
        <authorList>
            <person name="Anantharaman K."/>
            <person name="Brown C.T."/>
            <person name="Hug L.A."/>
            <person name="Sharon I."/>
            <person name="Castelle C.J."/>
            <person name="Probst A.J."/>
            <person name="Thomas B.C."/>
            <person name="Singh A."/>
            <person name="Wilkins M.J."/>
            <person name="Karaoz U."/>
            <person name="Brodie E.L."/>
            <person name="Williams K.H."/>
            <person name="Hubbard S.S."/>
            <person name="Banfield J.F."/>
        </authorList>
    </citation>
    <scope>NUCLEOTIDE SEQUENCE [LARGE SCALE GENOMIC DNA]</scope>
</reference>
<dbReference type="GO" id="GO:0004820">
    <property type="term" value="F:glycine-tRNA ligase activity"/>
    <property type="evidence" value="ECO:0007669"/>
    <property type="project" value="UniProtKB-UniRule"/>
</dbReference>